<dbReference type="InterPro" id="IPR003746">
    <property type="entry name" value="DUF167"/>
</dbReference>
<evidence type="ECO:0000256" key="1">
    <source>
        <dbReference type="ARBA" id="ARBA00010364"/>
    </source>
</evidence>
<dbReference type="PANTHER" id="PTHR13420:SF7">
    <property type="entry name" value="UPF0235 PROTEIN C15ORF40"/>
    <property type="match status" value="1"/>
</dbReference>
<comment type="similarity">
    <text evidence="1">Belongs to the UPF0235 family.</text>
</comment>
<keyword evidence="3" id="KW-1185">Reference proteome</keyword>
<reference evidence="2 3" key="1">
    <citation type="submission" date="2019-03" db="EMBL/GenBank/DDBJ databases">
        <title>Genomic Encyclopedia of Archaeal and Bacterial Type Strains, Phase II (KMG-II): from individual species to whole genera.</title>
        <authorList>
            <person name="Goeker M."/>
        </authorList>
    </citation>
    <scope>NUCLEOTIDE SEQUENCE [LARGE SCALE GENOMIC DNA]</scope>
    <source>
        <strain evidence="2 3">DSM 24425</strain>
    </source>
</reference>
<dbReference type="SMART" id="SM01152">
    <property type="entry name" value="DUF167"/>
    <property type="match status" value="1"/>
</dbReference>
<dbReference type="Proteomes" id="UP000295777">
    <property type="component" value="Unassembled WGS sequence"/>
</dbReference>
<dbReference type="InterPro" id="IPR036591">
    <property type="entry name" value="YggU-like_sf"/>
</dbReference>
<dbReference type="RefSeq" id="WP_243644889.1">
    <property type="nucleotide sequence ID" value="NZ_SMFV01000003.1"/>
</dbReference>
<dbReference type="NCBIfam" id="TIGR00251">
    <property type="entry name" value="DUF167 family protein"/>
    <property type="match status" value="1"/>
</dbReference>
<evidence type="ECO:0000313" key="2">
    <source>
        <dbReference type="EMBL" id="TCK04692.1"/>
    </source>
</evidence>
<dbReference type="EMBL" id="SMFV01000003">
    <property type="protein sequence ID" value="TCK04692.1"/>
    <property type="molecule type" value="Genomic_DNA"/>
</dbReference>
<dbReference type="Gene3D" id="3.30.1200.10">
    <property type="entry name" value="YggU-like"/>
    <property type="match status" value="1"/>
</dbReference>
<dbReference type="Pfam" id="PF02594">
    <property type="entry name" value="DUF167"/>
    <property type="match status" value="1"/>
</dbReference>
<dbReference type="AlphaFoldDB" id="A0A4R1GK81"/>
<accession>A0A4R1GK81</accession>
<name>A0A4R1GK81_9BACT</name>
<dbReference type="PANTHER" id="PTHR13420">
    <property type="entry name" value="UPF0235 PROTEIN C15ORF40"/>
    <property type="match status" value="1"/>
</dbReference>
<comment type="caution">
    <text evidence="2">The sequence shown here is derived from an EMBL/GenBank/DDBJ whole genome shotgun (WGS) entry which is preliminary data.</text>
</comment>
<gene>
    <name evidence="2" type="ORF">CLV27_1125</name>
</gene>
<protein>
    <submittedName>
        <fullName evidence="2">Uncharacterized protein</fullName>
    </submittedName>
</protein>
<proteinExistence type="inferred from homology"/>
<evidence type="ECO:0000313" key="3">
    <source>
        <dbReference type="Proteomes" id="UP000295777"/>
    </source>
</evidence>
<sequence>MEEGRLKIRVTVPPEGGKANRKVVELLSKALRVPASNIEIVKGEASRIKLLRIEGISSATLQEKLGTQVQETS</sequence>
<organism evidence="2 3">
    <name type="scientific">Phorcysia thermohydrogeniphila</name>
    <dbReference type="NCBI Taxonomy" id="936138"/>
    <lineage>
        <taxon>Bacteria</taxon>
        <taxon>Pseudomonadati</taxon>
        <taxon>Aquificota</taxon>
        <taxon>Aquificia</taxon>
        <taxon>Desulfurobacteriales</taxon>
        <taxon>Desulfurobacteriaceae</taxon>
        <taxon>Phorcysia</taxon>
    </lineage>
</organism>
<dbReference type="GO" id="GO:0005737">
    <property type="term" value="C:cytoplasm"/>
    <property type="evidence" value="ECO:0007669"/>
    <property type="project" value="TreeGrafter"/>
</dbReference>
<dbReference type="SUPFAM" id="SSF69786">
    <property type="entry name" value="YggU-like"/>
    <property type="match status" value="1"/>
</dbReference>